<evidence type="ECO:0000313" key="2">
    <source>
        <dbReference type="Proteomes" id="UP000709295"/>
    </source>
</evidence>
<organism evidence="1 2">
    <name type="scientific">Phytophthora aleatoria</name>
    <dbReference type="NCBI Taxonomy" id="2496075"/>
    <lineage>
        <taxon>Eukaryota</taxon>
        <taxon>Sar</taxon>
        <taxon>Stramenopiles</taxon>
        <taxon>Oomycota</taxon>
        <taxon>Peronosporomycetes</taxon>
        <taxon>Peronosporales</taxon>
        <taxon>Peronosporaceae</taxon>
        <taxon>Phytophthora</taxon>
    </lineage>
</organism>
<dbReference type="AlphaFoldDB" id="A0A8J5I4X2"/>
<dbReference type="Proteomes" id="UP000709295">
    <property type="component" value="Unassembled WGS sequence"/>
</dbReference>
<feature type="non-terminal residue" evidence="1">
    <location>
        <position position="1"/>
    </location>
</feature>
<comment type="caution">
    <text evidence="1">The sequence shown here is derived from an EMBL/GenBank/DDBJ whole genome shotgun (WGS) entry which is preliminary data.</text>
</comment>
<gene>
    <name evidence="1" type="ORF">JG688_00015959</name>
</gene>
<proteinExistence type="predicted"/>
<dbReference type="EMBL" id="JAENGY010001850">
    <property type="protein sequence ID" value="KAG6946614.1"/>
    <property type="molecule type" value="Genomic_DNA"/>
</dbReference>
<evidence type="ECO:0000313" key="1">
    <source>
        <dbReference type="EMBL" id="KAG6946614.1"/>
    </source>
</evidence>
<name>A0A8J5I4X2_9STRA</name>
<sequence length="62" mass="7391">DRYFKIYGKLDRTDDAFADDIPTTRENVQLKILYDNINKLERVDMKRQAEILSLEDDCFSTM</sequence>
<protein>
    <submittedName>
        <fullName evidence="1">Uncharacterized protein</fullName>
    </submittedName>
</protein>
<accession>A0A8J5I4X2</accession>
<keyword evidence="2" id="KW-1185">Reference proteome</keyword>
<reference evidence="1" key="1">
    <citation type="submission" date="2021-01" db="EMBL/GenBank/DDBJ databases">
        <title>Phytophthora aleatoria, a newly-described species from Pinus radiata is distinct from Phytophthora cactorum isolates based on comparative genomics.</title>
        <authorList>
            <person name="Mcdougal R."/>
            <person name="Panda P."/>
            <person name="Williams N."/>
            <person name="Studholme D.J."/>
        </authorList>
    </citation>
    <scope>NUCLEOTIDE SEQUENCE</scope>
    <source>
        <strain evidence="1">NZFS 4037</strain>
    </source>
</reference>